<comment type="caution">
    <text evidence="1">The sequence shown here is derived from an EMBL/GenBank/DDBJ whole genome shotgun (WGS) entry which is preliminary data.</text>
</comment>
<dbReference type="AlphaFoldDB" id="A0A9N9EBU2"/>
<gene>
    <name evidence="1" type="ORF">FMOSSE_LOCUS12470</name>
</gene>
<keyword evidence="2" id="KW-1185">Reference proteome</keyword>
<protein>
    <submittedName>
        <fullName evidence="1">11820_t:CDS:1</fullName>
    </submittedName>
</protein>
<sequence>STSKEESSFSSSSSANISSWEYWPTFEAYKVFYPINDVIEKLKTETTTSTKIVTEIGNVKDDNMTNNKTKLITETTTTTTTATATAITESDKS</sequence>
<name>A0A9N9EBU2_FUNMO</name>
<feature type="non-terminal residue" evidence="1">
    <location>
        <position position="1"/>
    </location>
</feature>
<evidence type="ECO:0000313" key="1">
    <source>
        <dbReference type="EMBL" id="CAG8672210.1"/>
    </source>
</evidence>
<accession>A0A9N9EBU2</accession>
<proteinExistence type="predicted"/>
<dbReference type="EMBL" id="CAJVPP010005966">
    <property type="protein sequence ID" value="CAG8672210.1"/>
    <property type="molecule type" value="Genomic_DNA"/>
</dbReference>
<evidence type="ECO:0000313" key="2">
    <source>
        <dbReference type="Proteomes" id="UP000789375"/>
    </source>
</evidence>
<organism evidence="1 2">
    <name type="scientific">Funneliformis mosseae</name>
    <name type="common">Endomycorrhizal fungus</name>
    <name type="synonym">Glomus mosseae</name>
    <dbReference type="NCBI Taxonomy" id="27381"/>
    <lineage>
        <taxon>Eukaryota</taxon>
        <taxon>Fungi</taxon>
        <taxon>Fungi incertae sedis</taxon>
        <taxon>Mucoromycota</taxon>
        <taxon>Glomeromycotina</taxon>
        <taxon>Glomeromycetes</taxon>
        <taxon>Glomerales</taxon>
        <taxon>Glomeraceae</taxon>
        <taxon>Funneliformis</taxon>
    </lineage>
</organism>
<dbReference type="Proteomes" id="UP000789375">
    <property type="component" value="Unassembled WGS sequence"/>
</dbReference>
<reference evidence="1" key="1">
    <citation type="submission" date="2021-06" db="EMBL/GenBank/DDBJ databases">
        <authorList>
            <person name="Kallberg Y."/>
            <person name="Tangrot J."/>
            <person name="Rosling A."/>
        </authorList>
    </citation>
    <scope>NUCLEOTIDE SEQUENCE</scope>
    <source>
        <strain evidence="1">87-6 pot B 2015</strain>
    </source>
</reference>